<dbReference type="PROSITE" id="PS50846">
    <property type="entry name" value="HMA_2"/>
    <property type="match status" value="1"/>
</dbReference>
<keyword evidence="2" id="KW-0479">Metal-binding</keyword>
<dbReference type="AlphaFoldDB" id="A0A2I4F2Z8"/>
<dbReference type="CDD" id="cd00371">
    <property type="entry name" value="HMA"/>
    <property type="match status" value="1"/>
</dbReference>
<evidence type="ECO:0000313" key="7">
    <source>
        <dbReference type="Proteomes" id="UP000235220"/>
    </source>
</evidence>
<evidence type="ECO:0000256" key="1">
    <source>
        <dbReference type="ARBA" id="ARBA00022481"/>
    </source>
</evidence>
<comment type="similarity">
    <text evidence="5">Belongs to the HIPP family.</text>
</comment>
<feature type="region of interest" description="Disordered" evidence="6">
    <location>
        <begin position="84"/>
        <end position="211"/>
    </location>
</feature>
<dbReference type="Proteomes" id="UP000235220">
    <property type="component" value="Chromosome 7"/>
</dbReference>
<feature type="compositionally biased region" description="Basic and acidic residues" evidence="6">
    <location>
        <begin position="84"/>
        <end position="102"/>
    </location>
</feature>
<dbReference type="Gene3D" id="3.30.70.100">
    <property type="match status" value="1"/>
</dbReference>
<name>A0A2I4F2Z8_JUGRE</name>
<gene>
    <name evidence="8" type="primary">LOC108995023</name>
</gene>
<dbReference type="InterPro" id="IPR036163">
    <property type="entry name" value="HMA_dom_sf"/>
</dbReference>
<protein>
    <submittedName>
        <fullName evidence="8">Heavy metal-associated isoprenylated plant protein 35-like</fullName>
    </submittedName>
</protein>
<dbReference type="Gramene" id="Jr07_18730_p1">
    <property type="protein sequence ID" value="cds.Jr07_18730_p1"/>
    <property type="gene ID" value="Jr07_18730"/>
</dbReference>
<accession>A0A2I4F2Z8</accession>
<evidence type="ECO:0000256" key="6">
    <source>
        <dbReference type="SAM" id="MobiDB-lite"/>
    </source>
</evidence>
<dbReference type="OrthoDB" id="689350at2759"/>
<reference evidence="8" key="1">
    <citation type="submission" date="2025-08" db="UniProtKB">
        <authorList>
            <consortium name="RefSeq"/>
        </authorList>
    </citation>
    <scope>IDENTIFICATION</scope>
    <source>
        <tissue evidence="8">Leaves</tissue>
    </source>
</reference>
<keyword evidence="3" id="KW-0449">Lipoprotein</keyword>
<sequence>MATNSTLEPSEALKYQTWVLKVSLHCEGCKRKVKKVLQSIDGVFSTTFDSQQYKVTVTGNVRVETLIKKLVKTGKRAEIWSENKVGKEKKSGRATNKYKDGDPQSGINYNVQKVENPCEKVEEKHSSAKKSGSKSGEKSQVNHTAGEESPVAGHKGSESDGAAVLAAKGCGKKKKKKGHESNNESSGQGALFFGTPAGTKSKIHDPGMNDGGVPPLNPSPTRQQSCQYLQANYPQPEYIASYNMIHPAQSFGPSYCVPSVPYTYAGANHEIYAVQAAPLDSFGIFSDENANGCSIM</sequence>
<feature type="compositionally biased region" description="Basic and acidic residues" evidence="6">
    <location>
        <begin position="116"/>
        <end position="126"/>
    </location>
</feature>
<dbReference type="STRING" id="51240.A0A2I4F2Z8"/>
<keyword evidence="1" id="KW-0488">Methylation</keyword>
<evidence type="ECO:0000256" key="5">
    <source>
        <dbReference type="ARBA" id="ARBA00024045"/>
    </source>
</evidence>
<dbReference type="KEGG" id="jre:108995023"/>
<proteinExistence type="inferred from homology"/>
<keyword evidence="4" id="KW-0636">Prenylation</keyword>
<dbReference type="PANTHER" id="PTHR45868">
    <property type="entry name" value="HEAVY METAL-ASSOCIATED ISOPRENYLATED PLANT PROTEIN 33-RELATED"/>
    <property type="match status" value="1"/>
</dbReference>
<dbReference type="Pfam" id="PF00403">
    <property type="entry name" value="HMA"/>
    <property type="match status" value="1"/>
</dbReference>
<dbReference type="FunFam" id="3.30.70.100:FF:000008">
    <property type="entry name" value="Copper transport protein ATOX1"/>
    <property type="match status" value="1"/>
</dbReference>
<dbReference type="GeneID" id="108995023"/>
<dbReference type="PANTHER" id="PTHR45868:SF86">
    <property type="entry name" value="HMA DOMAIN-CONTAINING PROTEIN"/>
    <property type="match status" value="1"/>
</dbReference>
<organism evidence="7 8">
    <name type="scientific">Juglans regia</name>
    <name type="common">English walnut</name>
    <dbReference type="NCBI Taxonomy" id="51240"/>
    <lineage>
        <taxon>Eukaryota</taxon>
        <taxon>Viridiplantae</taxon>
        <taxon>Streptophyta</taxon>
        <taxon>Embryophyta</taxon>
        <taxon>Tracheophyta</taxon>
        <taxon>Spermatophyta</taxon>
        <taxon>Magnoliopsida</taxon>
        <taxon>eudicotyledons</taxon>
        <taxon>Gunneridae</taxon>
        <taxon>Pentapetalae</taxon>
        <taxon>rosids</taxon>
        <taxon>fabids</taxon>
        <taxon>Fagales</taxon>
        <taxon>Juglandaceae</taxon>
        <taxon>Juglans</taxon>
    </lineage>
</organism>
<evidence type="ECO:0000256" key="2">
    <source>
        <dbReference type="ARBA" id="ARBA00022723"/>
    </source>
</evidence>
<evidence type="ECO:0000256" key="4">
    <source>
        <dbReference type="ARBA" id="ARBA00023289"/>
    </source>
</evidence>
<dbReference type="SUPFAM" id="SSF55008">
    <property type="entry name" value="HMA, heavy metal-associated domain"/>
    <property type="match status" value="1"/>
</dbReference>
<evidence type="ECO:0000313" key="8">
    <source>
        <dbReference type="RefSeq" id="XP_018826025.2"/>
    </source>
</evidence>
<evidence type="ECO:0000256" key="3">
    <source>
        <dbReference type="ARBA" id="ARBA00023288"/>
    </source>
</evidence>
<keyword evidence="7" id="KW-1185">Reference proteome</keyword>
<dbReference type="RefSeq" id="XP_018826025.2">
    <property type="nucleotide sequence ID" value="XM_018970480.2"/>
</dbReference>
<dbReference type="InterPro" id="IPR006121">
    <property type="entry name" value="HMA_dom"/>
</dbReference>
<dbReference type="GO" id="GO:0046872">
    <property type="term" value="F:metal ion binding"/>
    <property type="evidence" value="ECO:0007669"/>
    <property type="project" value="UniProtKB-KW"/>
</dbReference>